<organism evidence="1 2">
    <name type="scientific">Nephila pilipes</name>
    <name type="common">Giant wood spider</name>
    <name type="synonym">Nephila maculata</name>
    <dbReference type="NCBI Taxonomy" id="299642"/>
    <lineage>
        <taxon>Eukaryota</taxon>
        <taxon>Metazoa</taxon>
        <taxon>Ecdysozoa</taxon>
        <taxon>Arthropoda</taxon>
        <taxon>Chelicerata</taxon>
        <taxon>Arachnida</taxon>
        <taxon>Araneae</taxon>
        <taxon>Araneomorphae</taxon>
        <taxon>Entelegynae</taxon>
        <taxon>Araneoidea</taxon>
        <taxon>Nephilidae</taxon>
        <taxon>Nephila</taxon>
    </lineage>
</organism>
<name>A0A8X6T258_NEPPI</name>
<evidence type="ECO:0000313" key="1">
    <source>
        <dbReference type="EMBL" id="GFS74730.1"/>
    </source>
</evidence>
<gene>
    <name evidence="1" type="ORF">NPIL_648551</name>
</gene>
<evidence type="ECO:0000313" key="2">
    <source>
        <dbReference type="Proteomes" id="UP000887013"/>
    </source>
</evidence>
<protein>
    <submittedName>
        <fullName evidence="1">Uncharacterized protein</fullName>
    </submittedName>
</protein>
<keyword evidence="2" id="KW-1185">Reference proteome</keyword>
<dbReference type="EMBL" id="BMAW01050328">
    <property type="protein sequence ID" value="GFS74730.1"/>
    <property type="molecule type" value="Genomic_DNA"/>
</dbReference>
<proteinExistence type="predicted"/>
<dbReference type="AlphaFoldDB" id="A0A8X6T258"/>
<reference evidence="1" key="1">
    <citation type="submission" date="2020-08" db="EMBL/GenBank/DDBJ databases">
        <title>Multicomponent nature underlies the extraordinary mechanical properties of spider dragline silk.</title>
        <authorList>
            <person name="Kono N."/>
            <person name="Nakamura H."/>
            <person name="Mori M."/>
            <person name="Yoshida Y."/>
            <person name="Ohtoshi R."/>
            <person name="Malay A.D."/>
            <person name="Moran D.A.P."/>
            <person name="Tomita M."/>
            <person name="Numata K."/>
            <person name="Arakawa K."/>
        </authorList>
    </citation>
    <scope>NUCLEOTIDE SEQUENCE</scope>
</reference>
<comment type="caution">
    <text evidence="1">The sequence shown here is derived from an EMBL/GenBank/DDBJ whole genome shotgun (WGS) entry which is preliminary data.</text>
</comment>
<accession>A0A8X6T258</accession>
<sequence length="145" mass="16116">MLESHFEYIISKYDGYVRKCDKKSNELKETTNECKECSPIEVLLCDKSRRRARAKRSFLQTSKQGAQRWDEAGKSNVSQRLDGWGDGSASVKGPRIGHCALLSDRHVVLETPGGHVMGCCCSSCSVRFSIGQRSESDLSMGLLIP</sequence>
<dbReference type="Proteomes" id="UP000887013">
    <property type="component" value="Unassembled WGS sequence"/>
</dbReference>